<feature type="domain" description="Pseudouridine synthase RsuA/RluA-like" evidence="6">
    <location>
        <begin position="89"/>
        <end position="244"/>
    </location>
</feature>
<proteinExistence type="inferred from homology"/>
<evidence type="ECO:0000313" key="9">
    <source>
        <dbReference type="Proteomes" id="UP000231267"/>
    </source>
</evidence>
<dbReference type="AlphaFoldDB" id="A0A2J0LGI0"/>
<dbReference type="EMBL" id="PFGP01000015">
    <property type="protein sequence ID" value="PIW66951.1"/>
    <property type="molecule type" value="Genomic_DNA"/>
</dbReference>
<dbReference type="GO" id="GO:0000455">
    <property type="term" value="P:enzyme-directed rRNA pseudouridine synthesis"/>
    <property type="evidence" value="ECO:0007669"/>
    <property type="project" value="TreeGrafter"/>
</dbReference>
<comment type="function">
    <text evidence="5">Responsible for synthesis of pseudouridine from uracil.</text>
</comment>
<dbReference type="NCBIfam" id="TIGR00005">
    <property type="entry name" value="rluA_subfam"/>
    <property type="match status" value="1"/>
</dbReference>
<evidence type="ECO:0000256" key="3">
    <source>
        <dbReference type="PIRSR" id="PIRSR606225-1"/>
    </source>
</evidence>
<dbReference type="PROSITE" id="PS50889">
    <property type="entry name" value="S4"/>
    <property type="match status" value="1"/>
</dbReference>
<dbReference type="SUPFAM" id="SSF55120">
    <property type="entry name" value="Pseudouridine synthase"/>
    <property type="match status" value="1"/>
</dbReference>
<evidence type="ECO:0000313" key="8">
    <source>
        <dbReference type="EMBL" id="PIW66951.1"/>
    </source>
</evidence>
<dbReference type="CDD" id="cd02869">
    <property type="entry name" value="PseudoU_synth_RluA_like"/>
    <property type="match status" value="1"/>
</dbReference>
<dbReference type="InterPro" id="IPR050188">
    <property type="entry name" value="RluA_PseudoU_synthase"/>
</dbReference>
<dbReference type="CDD" id="cd00165">
    <property type="entry name" value="S4"/>
    <property type="match status" value="1"/>
</dbReference>
<dbReference type="EC" id="5.4.99.-" evidence="5"/>
<evidence type="ECO:0000256" key="1">
    <source>
        <dbReference type="ARBA" id="ARBA00010876"/>
    </source>
</evidence>
<evidence type="ECO:0000256" key="2">
    <source>
        <dbReference type="ARBA" id="ARBA00023235"/>
    </source>
</evidence>
<dbReference type="SUPFAM" id="SSF55174">
    <property type="entry name" value="Alpha-L RNA-binding motif"/>
    <property type="match status" value="1"/>
</dbReference>
<dbReference type="InterPro" id="IPR006145">
    <property type="entry name" value="PsdUridine_synth_RsuA/RluA"/>
</dbReference>
<dbReference type="GO" id="GO:0003723">
    <property type="term" value="F:RNA binding"/>
    <property type="evidence" value="ECO:0007669"/>
    <property type="project" value="UniProtKB-KW"/>
</dbReference>
<comment type="similarity">
    <text evidence="1 5">Belongs to the pseudouridine synthase RluA family.</text>
</comment>
<name>A0A2J0LGI0_9BACT</name>
<evidence type="ECO:0000259" key="7">
    <source>
        <dbReference type="Pfam" id="PF01479"/>
    </source>
</evidence>
<sequence>MEKIHIKPGIKDVGLRLDMFLNAYFKGLYSRTYLQKIISLGGVLVNSAAAKSNYKIREHDEIDVLPVPAQECASKPENIKLDILYEDKDLLVVNKPAGMVVHPGAGVKCGTLVNALLYYCKGLLSIAAGESRPGIVHRLDKDTSGIMLVAKNNYTHRRLAKQFKQREVQRRYVARVTGVVEFDGDQINLPLGRHVKNREKMMVRFSDAKEAITKYKVLKRFSDSTLLEIWPVTGRTHQIRVHMKAIGHPIIGDTKYGDSKSPAARQMLHADWIRFFHPGLKKYVEFSSPAPF</sequence>
<dbReference type="Gene3D" id="3.30.2350.10">
    <property type="entry name" value="Pseudouridine synthase"/>
    <property type="match status" value="1"/>
</dbReference>
<reference evidence="8 9" key="1">
    <citation type="submission" date="2017-09" db="EMBL/GenBank/DDBJ databases">
        <title>Depth-based differentiation of microbial function through sediment-hosted aquifers and enrichment of novel symbionts in the deep terrestrial subsurface.</title>
        <authorList>
            <person name="Probst A.J."/>
            <person name="Ladd B."/>
            <person name="Jarett J.K."/>
            <person name="Geller-Mcgrath D.E."/>
            <person name="Sieber C.M."/>
            <person name="Emerson J.B."/>
            <person name="Anantharaman K."/>
            <person name="Thomas B.C."/>
            <person name="Malmstrom R."/>
            <person name="Stieglmeier M."/>
            <person name="Klingl A."/>
            <person name="Woyke T."/>
            <person name="Ryan C.M."/>
            <person name="Banfield J.F."/>
        </authorList>
    </citation>
    <scope>NUCLEOTIDE SEQUENCE [LARGE SCALE GENOMIC DNA]</scope>
    <source>
        <strain evidence="8">CG12_big_fil_rev_8_21_14_0_65_43_15</strain>
    </source>
</reference>
<dbReference type="PROSITE" id="PS01129">
    <property type="entry name" value="PSI_RLU"/>
    <property type="match status" value="1"/>
</dbReference>
<organism evidence="8 9">
    <name type="scientific">Candidatus Taenaricola geysiri</name>
    <dbReference type="NCBI Taxonomy" id="1974752"/>
    <lineage>
        <taxon>Bacteria</taxon>
        <taxon>Pseudomonadati</taxon>
        <taxon>Candidatus Omnitrophota</taxon>
        <taxon>Candidatus Taenaricola</taxon>
    </lineage>
</organism>
<keyword evidence="4" id="KW-0694">RNA-binding</keyword>
<dbReference type="InterPro" id="IPR006224">
    <property type="entry name" value="PsdUridine_synth_RluA-like_CS"/>
</dbReference>
<dbReference type="InterPro" id="IPR006225">
    <property type="entry name" value="PsdUridine_synth_RluC/D"/>
</dbReference>
<accession>A0A2J0LGI0</accession>
<comment type="catalytic activity">
    <reaction evidence="5">
        <text>a uridine in RNA = a pseudouridine in RNA</text>
        <dbReference type="Rhea" id="RHEA:48348"/>
        <dbReference type="Rhea" id="RHEA-COMP:12068"/>
        <dbReference type="Rhea" id="RHEA-COMP:12069"/>
        <dbReference type="ChEBI" id="CHEBI:65314"/>
        <dbReference type="ChEBI" id="CHEBI:65315"/>
    </reaction>
</comment>
<dbReference type="InterPro" id="IPR002942">
    <property type="entry name" value="S4_RNA-bd"/>
</dbReference>
<evidence type="ECO:0000256" key="5">
    <source>
        <dbReference type="RuleBase" id="RU362028"/>
    </source>
</evidence>
<dbReference type="Pfam" id="PF01479">
    <property type="entry name" value="S4"/>
    <property type="match status" value="1"/>
</dbReference>
<dbReference type="Proteomes" id="UP000231267">
    <property type="component" value="Unassembled WGS sequence"/>
</dbReference>
<evidence type="ECO:0000256" key="4">
    <source>
        <dbReference type="PROSITE-ProRule" id="PRU00182"/>
    </source>
</evidence>
<dbReference type="GO" id="GO:0120159">
    <property type="term" value="F:rRNA pseudouridine synthase activity"/>
    <property type="evidence" value="ECO:0007669"/>
    <property type="project" value="UniProtKB-ARBA"/>
</dbReference>
<dbReference type="Pfam" id="PF00849">
    <property type="entry name" value="PseudoU_synth_2"/>
    <property type="match status" value="1"/>
</dbReference>
<dbReference type="InterPro" id="IPR036986">
    <property type="entry name" value="S4_RNA-bd_sf"/>
</dbReference>
<feature type="active site" evidence="3">
    <location>
        <position position="140"/>
    </location>
</feature>
<keyword evidence="2 5" id="KW-0413">Isomerase</keyword>
<dbReference type="PANTHER" id="PTHR21600">
    <property type="entry name" value="MITOCHONDRIAL RNA PSEUDOURIDINE SYNTHASE"/>
    <property type="match status" value="1"/>
</dbReference>
<gene>
    <name evidence="8" type="ORF">COW11_00605</name>
</gene>
<comment type="caution">
    <text evidence="8">The sequence shown here is derived from an EMBL/GenBank/DDBJ whole genome shotgun (WGS) entry which is preliminary data.</text>
</comment>
<evidence type="ECO:0000259" key="6">
    <source>
        <dbReference type="Pfam" id="PF00849"/>
    </source>
</evidence>
<dbReference type="PANTHER" id="PTHR21600:SF44">
    <property type="entry name" value="RIBOSOMAL LARGE SUBUNIT PSEUDOURIDINE SYNTHASE D"/>
    <property type="match status" value="1"/>
</dbReference>
<dbReference type="Gene3D" id="3.10.290.10">
    <property type="entry name" value="RNA-binding S4 domain"/>
    <property type="match status" value="1"/>
</dbReference>
<dbReference type="InterPro" id="IPR020103">
    <property type="entry name" value="PsdUridine_synth_cat_dom_sf"/>
</dbReference>
<protein>
    <recommendedName>
        <fullName evidence="5">Pseudouridine synthase</fullName>
        <ecNumber evidence="5">5.4.99.-</ecNumber>
    </recommendedName>
</protein>
<feature type="domain" description="RNA-binding S4" evidence="7">
    <location>
        <begin position="16"/>
        <end position="62"/>
    </location>
</feature>